<sequence>MVSLRRSTDSGGGTGYISPSSFRETNTPAWREYLDLPIYEHLSCCNKLERTIKFDCNKRGLTYVEIDKWL</sequence>
<dbReference type="HOGENOM" id="CLU_2759073_0_0_1"/>
<reference evidence="1" key="1">
    <citation type="submission" date="2013-07" db="EMBL/GenBank/DDBJ databases">
        <title>The genome of an arbuscular mycorrhizal fungus provides insights into the evolution of the oldest plant symbiosis.</title>
        <authorList>
            <consortium name="DOE Joint Genome Institute"/>
            <person name="Tisserant E."/>
            <person name="Malbreil M."/>
            <person name="Kuo A."/>
            <person name="Kohler A."/>
            <person name="Symeonidi A."/>
            <person name="Balestrini R."/>
            <person name="Charron P."/>
            <person name="Duensing N."/>
            <person name="Frei-dit-Frey N."/>
            <person name="Gianinazzi-Pearson V."/>
            <person name="Gilbert B."/>
            <person name="Handa Y."/>
            <person name="Hijri M."/>
            <person name="Kaul R."/>
            <person name="Kawaguchi M."/>
            <person name="Krajinski F."/>
            <person name="Lammers P."/>
            <person name="Lapierre D."/>
            <person name="Masclaux F.G."/>
            <person name="Murat C."/>
            <person name="Morin E."/>
            <person name="Ndikumana S."/>
            <person name="Pagni M."/>
            <person name="Petitpierre D."/>
            <person name="Requena N."/>
            <person name="Rosikiewicz P."/>
            <person name="Riley R."/>
            <person name="Saito K."/>
            <person name="San Clemente H."/>
            <person name="Shapiro H."/>
            <person name="van Tuinen D."/>
            <person name="Becard G."/>
            <person name="Bonfante P."/>
            <person name="Paszkowski U."/>
            <person name="Shachar-Hill Y."/>
            <person name="Young J.P."/>
            <person name="Sanders I.R."/>
            <person name="Henrissat B."/>
            <person name="Rensing S.A."/>
            <person name="Grigoriev I.V."/>
            <person name="Corradi N."/>
            <person name="Roux C."/>
            <person name="Martin F."/>
        </authorList>
    </citation>
    <scope>NUCLEOTIDE SEQUENCE</scope>
    <source>
        <strain evidence="1">DAOM 197198</strain>
    </source>
</reference>
<protein>
    <submittedName>
        <fullName evidence="1">Uncharacterized protein</fullName>
    </submittedName>
</protein>
<dbReference type="EMBL" id="KI279027">
    <property type="protein sequence ID" value="ESA18630.1"/>
    <property type="molecule type" value="Genomic_DNA"/>
</dbReference>
<dbReference type="AlphaFoldDB" id="U9UE27"/>
<organism evidence="1">
    <name type="scientific">Rhizophagus irregularis (strain DAOM 181602 / DAOM 197198 / MUCL 43194)</name>
    <name type="common">Arbuscular mycorrhizal fungus</name>
    <name type="synonym">Glomus intraradices</name>
    <dbReference type="NCBI Taxonomy" id="747089"/>
    <lineage>
        <taxon>Eukaryota</taxon>
        <taxon>Fungi</taxon>
        <taxon>Fungi incertae sedis</taxon>
        <taxon>Mucoromycota</taxon>
        <taxon>Glomeromycotina</taxon>
        <taxon>Glomeromycetes</taxon>
        <taxon>Glomerales</taxon>
        <taxon>Glomeraceae</taxon>
        <taxon>Rhizophagus</taxon>
    </lineage>
</organism>
<proteinExistence type="predicted"/>
<gene>
    <name evidence="1" type="ORF">GLOINDRAFT_20490</name>
</gene>
<name>U9UE27_RHIID</name>
<accession>U9UE27</accession>
<evidence type="ECO:0000313" key="1">
    <source>
        <dbReference type="EMBL" id="ESA18630.1"/>
    </source>
</evidence>